<dbReference type="InterPro" id="IPR053729">
    <property type="entry name" value="MAD2L1BP_domain_sf"/>
</dbReference>
<dbReference type="STRING" id="97359.A0A550CV93"/>
<proteinExistence type="predicted"/>
<evidence type="ECO:0000313" key="3">
    <source>
        <dbReference type="Proteomes" id="UP000320762"/>
    </source>
</evidence>
<gene>
    <name evidence="2" type="ORF">BD626DRAFT_394119</name>
</gene>
<evidence type="ECO:0000256" key="1">
    <source>
        <dbReference type="SAM" id="MobiDB-lite"/>
    </source>
</evidence>
<sequence>MPYLTPANTNSPPFTTPAGSYKAGIAMVIPPQFDEETEDPPRIPTVSLDVDAIVDEMAARMAVSLLGHVLFLKGQIPFPVGQLPRLRGKSNPRAMKLRLAFMDAFDVLTSHFDSSFSALSTAFARYGSTESTPLSELRKPKRPRRAYLALLVGPSVGTAKAKVILGLDGLQTKVWGLRDDEEDDDDDEEGEEQADGDDDDSAEEPDESESEEEDDDEDEGDENEGHPPAPASPPPSYAHSQTQQVLQKADRLLSRALAGSDALSTELAPTQTHILMRAPRRFSHPAWLPQQNVTGALENTLSEFLVESGVSPAPTDTKKKPKKGSKVEGVWVAARTGLTPDYVEPSGGTEDDDMIWYAWDGKLVGFSDW</sequence>
<accession>A0A550CV93</accession>
<dbReference type="InterPro" id="IPR016024">
    <property type="entry name" value="ARM-type_fold"/>
</dbReference>
<name>A0A550CV93_9AGAR</name>
<dbReference type="Gene3D" id="3.30.900.20">
    <property type="match status" value="1"/>
</dbReference>
<dbReference type="SUPFAM" id="SSF48371">
    <property type="entry name" value="ARM repeat"/>
    <property type="match status" value="1"/>
</dbReference>
<keyword evidence="3" id="KW-1185">Reference proteome</keyword>
<feature type="compositionally biased region" description="Acidic residues" evidence="1">
    <location>
        <begin position="179"/>
        <end position="222"/>
    </location>
</feature>
<comment type="caution">
    <text evidence="2">The sequence shown here is derived from an EMBL/GenBank/DDBJ whole genome shotgun (WGS) entry which is preliminary data.</text>
</comment>
<organism evidence="2 3">
    <name type="scientific">Schizophyllum amplum</name>
    <dbReference type="NCBI Taxonomy" id="97359"/>
    <lineage>
        <taxon>Eukaryota</taxon>
        <taxon>Fungi</taxon>
        <taxon>Dikarya</taxon>
        <taxon>Basidiomycota</taxon>
        <taxon>Agaricomycotina</taxon>
        <taxon>Agaricomycetes</taxon>
        <taxon>Agaricomycetidae</taxon>
        <taxon>Agaricales</taxon>
        <taxon>Schizophyllaceae</taxon>
        <taxon>Schizophyllum</taxon>
    </lineage>
</organism>
<evidence type="ECO:0000313" key="2">
    <source>
        <dbReference type="EMBL" id="TRM68718.1"/>
    </source>
</evidence>
<dbReference type="EMBL" id="VDMD01000002">
    <property type="protein sequence ID" value="TRM68718.1"/>
    <property type="molecule type" value="Genomic_DNA"/>
</dbReference>
<dbReference type="AlphaFoldDB" id="A0A550CV93"/>
<feature type="region of interest" description="Disordered" evidence="1">
    <location>
        <begin position="176"/>
        <end position="247"/>
    </location>
</feature>
<protein>
    <submittedName>
        <fullName evidence="2">Uncharacterized protein</fullName>
    </submittedName>
</protein>
<dbReference type="Proteomes" id="UP000320762">
    <property type="component" value="Unassembled WGS sequence"/>
</dbReference>
<dbReference type="OrthoDB" id="2387165at2759"/>
<feature type="compositionally biased region" description="Pro residues" evidence="1">
    <location>
        <begin position="227"/>
        <end position="236"/>
    </location>
</feature>
<reference evidence="2 3" key="1">
    <citation type="journal article" date="2019" name="New Phytol.">
        <title>Comparative genomics reveals unique wood-decay strategies and fruiting body development in the Schizophyllaceae.</title>
        <authorList>
            <person name="Almasi E."/>
            <person name="Sahu N."/>
            <person name="Krizsan K."/>
            <person name="Balint B."/>
            <person name="Kovacs G.M."/>
            <person name="Kiss B."/>
            <person name="Cseklye J."/>
            <person name="Drula E."/>
            <person name="Henrissat B."/>
            <person name="Nagy I."/>
            <person name="Chovatia M."/>
            <person name="Adam C."/>
            <person name="LaButti K."/>
            <person name="Lipzen A."/>
            <person name="Riley R."/>
            <person name="Grigoriev I.V."/>
            <person name="Nagy L.G."/>
        </authorList>
    </citation>
    <scope>NUCLEOTIDE SEQUENCE [LARGE SCALE GENOMIC DNA]</scope>
    <source>
        <strain evidence="2 3">NL-1724</strain>
    </source>
</reference>